<evidence type="ECO:0000256" key="8">
    <source>
        <dbReference type="ARBA" id="ARBA00023136"/>
    </source>
</evidence>
<keyword evidence="21" id="KW-1185">Reference proteome</keyword>
<dbReference type="InterPro" id="IPR001508">
    <property type="entry name" value="Iono_Glu_rcpt_met"/>
</dbReference>
<feature type="region of interest" description="Disordered" evidence="15">
    <location>
        <begin position="994"/>
        <end position="1042"/>
    </location>
</feature>
<evidence type="ECO:0000256" key="2">
    <source>
        <dbReference type="ARBA" id="ARBA00022448"/>
    </source>
</evidence>
<keyword evidence="4 16" id="KW-0812">Transmembrane</keyword>
<dbReference type="Pfam" id="PF01094">
    <property type="entry name" value="ANF_receptor"/>
    <property type="match status" value="1"/>
</dbReference>
<dbReference type="InterPro" id="IPR019594">
    <property type="entry name" value="Glu/Gly-bd"/>
</dbReference>
<name>A0ABR4QDG7_9CEST</name>
<evidence type="ECO:0000256" key="14">
    <source>
        <dbReference type="ARBA" id="ARBA00034100"/>
    </source>
</evidence>
<organism evidence="20 21">
    <name type="scientific">Taenia crassiceps</name>
    <dbReference type="NCBI Taxonomy" id="6207"/>
    <lineage>
        <taxon>Eukaryota</taxon>
        <taxon>Metazoa</taxon>
        <taxon>Spiralia</taxon>
        <taxon>Lophotrochozoa</taxon>
        <taxon>Platyhelminthes</taxon>
        <taxon>Cestoda</taxon>
        <taxon>Eucestoda</taxon>
        <taxon>Cyclophyllidea</taxon>
        <taxon>Taeniidae</taxon>
        <taxon>Taenia</taxon>
    </lineage>
</organism>
<evidence type="ECO:0000256" key="11">
    <source>
        <dbReference type="ARBA" id="ARBA00023257"/>
    </source>
</evidence>
<feature type="signal peptide" evidence="17">
    <location>
        <begin position="1"/>
        <end position="19"/>
    </location>
</feature>
<dbReference type="SUPFAM" id="SSF81324">
    <property type="entry name" value="Voltage-gated potassium channels"/>
    <property type="match status" value="1"/>
</dbReference>
<evidence type="ECO:0000256" key="1">
    <source>
        <dbReference type="ARBA" id="ARBA00004651"/>
    </source>
</evidence>
<feature type="compositionally biased region" description="Polar residues" evidence="15">
    <location>
        <begin position="1014"/>
        <end position="1025"/>
    </location>
</feature>
<dbReference type="PANTHER" id="PTHR18966">
    <property type="entry name" value="IONOTROPIC GLUTAMATE RECEPTOR"/>
    <property type="match status" value="1"/>
</dbReference>
<dbReference type="SUPFAM" id="SSF53850">
    <property type="entry name" value="Periplasmic binding protein-like II"/>
    <property type="match status" value="1"/>
</dbReference>
<evidence type="ECO:0000256" key="5">
    <source>
        <dbReference type="ARBA" id="ARBA00022989"/>
    </source>
</evidence>
<protein>
    <submittedName>
        <fullName evidence="20">Glutamate receptor ionotropic kainate 2</fullName>
    </submittedName>
</protein>
<feature type="transmembrane region" description="Helical" evidence="16">
    <location>
        <begin position="560"/>
        <end position="582"/>
    </location>
</feature>
<proteinExistence type="predicted"/>
<dbReference type="InterPro" id="IPR015683">
    <property type="entry name" value="Ionotropic_Glu_rcpt"/>
</dbReference>
<keyword evidence="8 16" id="KW-0472">Membrane</keyword>
<reference evidence="20 21" key="1">
    <citation type="journal article" date="2022" name="Front. Cell. Infect. Microbiol.">
        <title>The Genomes of Two Strains of Taenia crassiceps the Animal Model for the Study of Human Cysticercosis.</title>
        <authorList>
            <person name="Bobes R.J."/>
            <person name="Estrada K."/>
            <person name="Rios-Valencia D.G."/>
            <person name="Calderon-Gallegos A."/>
            <person name="de la Torre P."/>
            <person name="Carrero J.C."/>
            <person name="Sanchez-Flores A."/>
            <person name="Laclette J.P."/>
        </authorList>
    </citation>
    <scope>NUCLEOTIDE SEQUENCE [LARGE SCALE GENOMIC DNA]</scope>
    <source>
        <strain evidence="20">WFUcys</strain>
    </source>
</reference>
<keyword evidence="5 16" id="KW-1133">Transmembrane helix</keyword>
<keyword evidence="17" id="KW-0732">Signal</keyword>
<dbReference type="EMBL" id="JAKROA010000004">
    <property type="protein sequence ID" value="KAL5107529.1"/>
    <property type="molecule type" value="Genomic_DNA"/>
</dbReference>
<feature type="domain" description="Ionotropic glutamate receptor C-terminal" evidence="18">
    <location>
        <begin position="425"/>
        <end position="797"/>
    </location>
</feature>
<dbReference type="Pfam" id="PF00060">
    <property type="entry name" value="Lig_chan"/>
    <property type="match status" value="1"/>
</dbReference>
<keyword evidence="10" id="KW-0325">Glycoprotein</keyword>
<feature type="chain" id="PRO_5047445155" evidence="17">
    <location>
        <begin position="20"/>
        <end position="1054"/>
    </location>
</feature>
<evidence type="ECO:0000256" key="9">
    <source>
        <dbReference type="ARBA" id="ARBA00023170"/>
    </source>
</evidence>
<keyword evidence="9 20" id="KW-0675">Receptor</keyword>
<evidence type="ECO:0000259" key="19">
    <source>
        <dbReference type="SMART" id="SM00918"/>
    </source>
</evidence>
<evidence type="ECO:0000313" key="21">
    <source>
        <dbReference type="Proteomes" id="UP001651158"/>
    </source>
</evidence>
<sequence>MLLVAWILLISTSLWMVTAELVELNVGVILEGRDVDQEEAYLKAIREANQKMVELTSREVSKATLKLITKRIEGDNAFQSSAAACALISSGAVAIFCPDSRSAAHAAMRVCQQHAIPCLTAQWDANLGTNAAFNVTINLHPAVGDVGSTLASFLHEAQGWQELGLIYAHDDNLVKYKSLFSKFRGRLVVRKWDNTNLTHKYIIKYFMTTRSQSRFVVDIPVAETERFLKLIAEYNMTDQYYSYIFTDWDVQFVEPKIFTVDKGANFSTLSLMPMIPVNYDVAGELNVVHTTDEETPTYTRKSLTYYFLIQDSLYLLAYGISQLIEINGGIEQPSGLFCNSRKAWPYGHQLISLMKSVKNDDVIGLTGGVEFGSDGSRKNVNISILEMNKDGFTVYGYWNRRDKLVVTKEFSKTKEEIQEELKGQTLRVATIEEIPFMMYKGPPGEVKSSNPRDWHGFCIDLLNECAEKLEFNYTVHPVPDGNYGTAKVINGHEVWDGIIGQLQFRKADLAVAMLTINHERERVIDFTTPFMSLGMSIIFKKPEQKKPDLFSFLRPLSPAVWGYVLIAFVWASMTLFFVARFSPYEWHNPHPCNTESEILENNFNMLNSLWFTIGCLMQKGSDIMPKATSTRIIAGFWGFFTLIIISSYTANLAAFLTVERMQVPIEDVKDLAKQTKIKYGTRKGGSSEDFFAKSNQSIYQRMWQFMSSNKGVMINNATEAIARVKRGGYAYILESTMNEYFTQRNCDLIQIGDNLDSKGYGIGFPQGSKYRDEFSEVILQLQESQALEQIRRYWWRNFSITEPCENLISKTTNTNSLGHEQIGGCFVMCLIGLGASILISLQEFLYKAYHRSKVTKRSFCEEAAREFRFSMACSSTRDFGAESALSLPPPPSRCAPSSKECRMAALAYAPCLPAADRLLTSSNMDTAKNDQLNFNSRRPSILDMVRLLKRSPSMTNPPDSNAVASEQLQNIASTRHPRDVMTIKPLDDSRNLVSYERSAHPPPPPPPPPRQPQVHGQSTDRSSTSEVDEPVIYPPDLGYHLGSQNDFRVQKFSC</sequence>
<feature type="compositionally biased region" description="Pro residues" evidence="15">
    <location>
        <begin position="1000"/>
        <end position="1011"/>
    </location>
</feature>
<comment type="caution">
    <text evidence="20">The sequence shown here is derived from an EMBL/GenBank/DDBJ whole genome shotgun (WGS) entry which is preliminary data.</text>
</comment>
<evidence type="ECO:0000256" key="15">
    <source>
        <dbReference type="SAM" id="MobiDB-lite"/>
    </source>
</evidence>
<comment type="subcellular location">
    <subcellularLocation>
        <location evidence="1">Cell membrane</location>
        <topology evidence="1">Multi-pass membrane protein</topology>
    </subcellularLocation>
    <subcellularLocation>
        <location evidence="14">Postsynaptic cell membrane</location>
    </subcellularLocation>
</comment>
<dbReference type="InterPro" id="IPR001320">
    <property type="entry name" value="Iontro_rcpt_C"/>
</dbReference>
<dbReference type="InterPro" id="IPR028082">
    <property type="entry name" value="Peripla_BP_I"/>
</dbReference>
<keyword evidence="13" id="KW-0407">Ion channel</keyword>
<keyword evidence="11" id="KW-0628">Postsynaptic cell membrane</keyword>
<dbReference type="SUPFAM" id="SSF53822">
    <property type="entry name" value="Periplasmic binding protein-like I"/>
    <property type="match status" value="1"/>
</dbReference>
<feature type="transmembrane region" description="Helical" evidence="16">
    <location>
        <begin position="632"/>
        <end position="656"/>
    </location>
</feature>
<evidence type="ECO:0000256" key="10">
    <source>
        <dbReference type="ARBA" id="ARBA00023180"/>
    </source>
</evidence>
<evidence type="ECO:0000259" key="18">
    <source>
        <dbReference type="SMART" id="SM00079"/>
    </source>
</evidence>
<keyword evidence="6" id="KW-0770">Synapse</keyword>
<evidence type="ECO:0000256" key="6">
    <source>
        <dbReference type="ARBA" id="ARBA00023018"/>
    </source>
</evidence>
<dbReference type="Pfam" id="PF10613">
    <property type="entry name" value="Lig_chan-Glu_bd"/>
    <property type="match status" value="1"/>
</dbReference>
<dbReference type="SMART" id="SM00918">
    <property type="entry name" value="Lig_chan-Glu_bd"/>
    <property type="match status" value="1"/>
</dbReference>
<accession>A0ABR4QDG7</accession>
<dbReference type="SMART" id="SM00079">
    <property type="entry name" value="PBPe"/>
    <property type="match status" value="1"/>
</dbReference>
<gene>
    <name evidence="20" type="ORF">TcWFU_003186</name>
</gene>
<dbReference type="Proteomes" id="UP001651158">
    <property type="component" value="Unassembled WGS sequence"/>
</dbReference>
<keyword evidence="7" id="KW-0406">Ion transport</keyword>
<dbReference type="InterPro" id="IPR001828">
    <property type="entry name" value="ANF_lig-bd_rcpt"/>
</dbReference>
<keyword evidence="3" id="KW-1003">Cell membrane</keyword>
<evidence type="ECO:0000256" key="3">
    <source>
        <dbReference type="ARBA" id="ARBA00022475"/>
    </source>
</evidence>
<dbReference type="Gene3D" id="3.40.50.2300">
    <property type="match status" value="2"/>
</dbReference>
<evidence type="ECO:0000256" key="7">
    <source>
        <dbReference type="ARBA" id="ARBA00023065"/>
    </source>
</evidence>
<keyword evidence="12" id="KW-1071">Ligand-gated ion channel</keyword>
<evidence type="ECO:0000256" key="17">
    <source>
        <dbReference type="SAM" id="SignalP"/>
    </source>
</evidence>
<keyword evidence="2" id="KW-0813">Transport</keyword>
<evidence type="ECO:0000256" key="12">
    <source>
        <dbReference type="ARBA" id="ARBA00023286"/>
    </source>
</evidence>
<feature type="domain" description="Ionotropic glutamate receptor L-glutamate and glycine-binding" evidence="19">
    <location>
        <begin position="435"/>
        <end position="504"/>
    </location>
</feature>
<evidence type="ECO:0000256" key="16">
    <source>
        <dbReference type="SAM" id="Phobius"/>
    </source>
</evidence>
<evidence type="ECO:0000256" key="4">
    <source>
        <dbReference type="ARBA" id="ARBA00022692"/>
    </source>
</evidence>
<evidence type="ECO:0000256" key="13">
    <source>
        <dbReference type="ARBA" id="ARBA00023303"/>
    </source>
</evidence>
<dbReference type="PRINTS" id="PR00177">
    <property type="entry name" value="NMDARECEPTOR"/>
</dbReference>
<dbReference type="Gene3D" id="1.10.287.70">
    <property type="match status" value="1"/>
</dbReference>
<evidence type="ECO:0000313" key="20">
    <source>
        <dbReference type="EMBL" id="KAL5107529.1"/>
    </source>
</evidence>
<dbReference type="Gene3D" id="3.40.190.10">
    <property type="entry name" value="Periplasmic binding protein-like II"/>
    <property type="match status" value="1"/>
</dbReference>